<feature type="transmembrane region" description="Helical" evidence="5">
    <location>
        <begin position="66"/>
        <end position="94"/>
    </location>
</feature>
<evidence type="ECO:0000256" key="2">
    <source>
        <dbReference type="ARBA" id="ARBA00022692"/>
    </source>
</evidence>
<sequence>MLLGRKIVFISGMGVFIVICVLVVFAQNPFWMDIVCGTLGSASTTVVPLAIGILGAASRISSQRKVFAFTSFLAGNPIGLALGSIVCGVAARFFNWQAGFNIMAMIWAILGVASIWIVPNIETFEQAPFRKRLRSKLKQFDMPGTFLTVAGIDWHVHGCFDIQSVLVMAGKLLTSLPCLLQAAYYLSYLWFGRAIANILSCPFAYGEIVTSHL</sequence>
<dbReference type="PANTHER" id="PTHR42718:SF23">
    <property type="entry name" value="MAJOR FACILITATOR SUPERFAMILY (MFS) PROFILE DOMAIN-CONTAINING PROTEIN"/>
    <property type="match status" value="1"/>
</dbReference>
<dbReference type="SUPFAM" id="SSF103473">
    <property type="entry name" value="MFS general substrate transporter"/>
    <property type="match status" value="1"/>
</dbReference>
<keyword evidence="8" id="KW-1185">Reference proteome</keyword>
<feature type="transmembrane region" description="Helical" evidence="5">
    <location>
        <begin position="31"/>
        <end position="54"/>
    </location>
</feature>
<dbReference type="GO" id="GO:0022857">
    <property type="term" value="F:transmembrane transporter activity"/>
    <property type="evidence" value="ECO:0007669"/>
    <property type="project" value="InterPro"/>
</dbReference>
<feature type="domain" description="Major facilitator superfamily (MFS) profile" evidence="6">
    <location>
        <begin position="1"/>
        <end position="213"/>
    </location>
</feature>
<keyword evidence="2 5" id="KW-0812">Transmembrane</keyword>
<organism evidence="7 8">
    <name type="scientific">Fusarium torulosum</name>
    <dbReference type="NCBI Taxonomy" id="33205"/>
    <lineage>
        <taxon>Eukaryota</taxon>
        <taxon>Fungi</taxon>
        <taxon>Dikarya</taxon>
        <taxon>Ascomycota</taxon>
        <taxon>Pezizomycotina</taxon>
        <taxon>Sordariomycetes</taxon>
        <taxon>Hypocreomycetidae</taxon>
        <taxon>Hypocreales</taxon>
        <taxon>Nectriaceae</taxon>
        <taxon>Fusarium</taxon>
    </lineage>
</organism>
<accession>A0AAE8SKR5</accession>
<feature type="transmembrane region" description="Helical" evidence="5">
    <location>
        <begin position="7"/>
        <end position="25"/>
    </location>
</feature>
<dbReference type="PANTHER" id="PTHR42718">
    <property type="entry name" value="MAJOR FACILITATOR SUPERFAMILY MULTIDRUG TRANSPORTER MFSC"/>
    <property type="match status" value="1"/>
</dbReference>
<evidence type="ECO:0000313" key="8">
    <source>
        <dbReference type="Proteomes" id="UP001187734"/>
    </source>
</evidence>
<dbReference type="InterPro" id="IPR020846">
    <property type="entry name" value="MFS_dom"/>
</dbReference>
<evidence type="ECO:0000259" key="6">
    <source>
        <dbReference type="PROSITE" id="PS50850"/>
    </source>
</evidence>
<feature type="transmembrane region" description="Helical" evidence="5">
    <location>
        <begin position="100"/>
        <end position="119"/>
    </location>
</feature>
<comment type="caution">
    <text evidence="7">The sequence shown here is derived from an EMBL/GenBank/DDBJ whole genome shotgun (WGS) entry which is preliminary data.</text>
</comment>
<dbReference type="InterPro" id="IPR036259">
    <property type="entry name" value="MFS_trans_sf"/>
</dbReference>
<reference evidence="7" key="1">
    <citation type="submission" date="2018-03" db="EMBL/GenBank/DDBJ databases">
        <authorList>
            <person name="Guldener U."/>
        </authorList>
    </citation>
    <scope>NUCLEOTIDE SEQUENCE</scope>
</reference>
<dbReference type="GO" id="GO:0016020">
    <property type="term" value="C:membrane"/>
    <property type="evidence" value="ECO:0007669"/>
    <property type="project" value="UniProtKB-SubCell"/>
</dbReference>
<comment type="subcellular location">
    <subcellularLocation>
        <location evidence="1">Membrane</location>
        <topology evidence="1">Multi-pass membrane protein</topology>
    </subcellularLocation>
</comment>
<protein>
    <recommendedName>
        <fullName evidence="6">Major facilitator superfamily (MFS) profile domain-containing protein</fullName>
    </recommendedName>
</protein>
<evidence type="ECO:0000256" key="4">
    <source>
        <dbReference type="ARBA" id="ARBA00023136"/>
    </source>
</evidence>
<dbReference type="Proteomes" id="UP001187734">
    <property type="component" value="Unassembled WGS sequence"/>
</dbReference>
<name>A0AAE8SKR5_9HYPO</name>
<evidence type="ECO:0000256" key="1">
    <source>
        <dbReference type="ARBA" id="ARBA00004141"/>
    </source>
</evidence>
<keyword evidence="4 5" id="KW-0472">Membrane</keyword>
<dbReference type="EMBL" id="ONZP01000297">
    <property type="protein sequence ID" value="SPJ80077.1"/>
    <property type="molecule type" value="Genomic_DNA"/>
</dbReference>
<dbReference type="Gene3D" id="1.20.1250.20">
    <property type="entry name" value="MFS general substrate transporter like domains"/>
    <property type="match status" value="1"/>
</dbReference>
<keyword evidence="3 5" id="KW-1133">Transmembrane helix</keyword>
<evidence type="ECO:0000313" key="7">
    <source>
        <dbReference type="EMBL" id="SPJ80077.1"/>
    </source>
</evidence>
<proteinExistence type="predicted"/>
<evidence type="ECO:0000256" key="5">
    <source>
        <dbReference type="SAM" id="Phobius"/>
    </source>
</evidence>
<gene>
    <name evidence="7" type="ORF">FTOL_08469</name>
</gene>
<evidence type="ECO:0000256" key="3">
    <source>
        <dbReference type="ARBA" id="ARBA00022989"/>
    </source>
</evidence>
<dbReference type="PROSITE" id="PS50850">
    <property type="entry name" value="MFS"/>
    <property type="match status" value="1"/>
</dbReference>
<dbReference type="AlphaFoldDB" id="A0AAE8SKR5"/>